<dbReference type="GO" id="GO:0045122">
    <property type="term" value="P:aflatoxin biosynthetic process"/>
    <property type="evidence" value="ECO:0007669"/>
    <property type="project" value="InterPro"/>
</dbReference>
<evidence type="ECO:0000256" key="2">
    <source>
        <dbReference type="ARBA" id="ARBA00023015"/>
    </source>
</evidence>
<organism evidence="8 9">
    <name type="scientific">Melanomma pulvis-pyrius CBS 109.77</name>
    <dbReference type="NCBI Taxonomy" id="1314802"/>
    <lineage>
        <taxon>Eukaryota</taxon>
        <taxon>Fungi</taxon>
        <taxon>Dikarya</taxon>
        <taxon>Ascomycota</taxon>
        <taxon>Pezizomycotina</taxon>
        <taxon>Dothideomycetes</taxon>
        <taxon>Pleosporomycetidae</taxon>
        <taxon>Pleosporales</taxon>
        <taxon>Melanommataceae</taxon>
        <taxon>Melanomma</taxon>
    </lineage>
</organism>
<proteinExistence type="predicted"/>
<dbReference type="OrthoDB" id="2328572at2759"/>
<dbReference type="PANTHER" id="PTHR31069">
    <property type="entry name" value="OLEATE-ACTIVATED TRANSCRIPTION FACTOR 1-RELATED"/>
    <property type="match status" value="1"/>
</dbReference>
<dbReference type="GO" id="GO:0000981">
    <property type="term" value="F:DNA-binding transcription factor activity, RNA polymerase II-specific"/>
    <property type="evidence" value="ECO:0007669"/>
    <property type="project" value="InterPro"/>
</dbReference>
<dbReference type="PANTHER" id="PTHR31069:SF31">
    <property type="entry name" value="MONODICTYPHENONE CLUSTER TRANSCRIPTION FACTOR-RELATED"/>
    <property type="match status" value="1"/>
</dbReference>
<dbReference type="PROSITE" id="PS00463">
    <property type="entry name" value="ZN2_CY6_FUNGAL_1"/>
    <property type="match status" value="1"/>
</dbReference>
<dbReference type="Gene3D" id="4.10.240.10">
    <property type="entry name" value="Zn(2)-C6 fungal-type DNA-binding domain"/>
    <property type="match status" value="1"/>
</dbReference>
<dbReference type="InterPro" id="IPR036864">
    <property type="entry name" value="Zn2-C6_fun-type_DNA-bd_sf"/>
</dbReference>
<evidence type="ECO:0000313" key="8">
    <source>
        <dbReference type="EMBL" id="KAF2795488.1"/>
    </source>
</evidence>
<dbReference type="GO" id="GO:0008270">
    <property type="term" value="F:zinc ion binding"/>
    <property type="evidence" value="ECO:0007669"/>
    <property type="project" value="InterPro"/>
</dbReference>
<dbReference type="InterPro" id="IPR001138">
    <property type="entry name" value="Zn2Cys6_DnaBD"/>
</dbReference>
<evidence type="ECO:0000256" key="3">
    <source>
        <dbReference type="ARBA" id="ARBA00023125"/>
    </source>
</evidence>
<accession>A0A6A6XGV3</accession>
<keyword evidence="4" id="KW-0804">Transcription</keyword>
<evidence type="ECO:0000256" key="4">
    <source>
        <dbReference type="ARBA" id="ARBA00023163"/>
    </source>
</evidence>
<feature type="compositionally biased region" description="Polar residues" evidence="6">
    <location>
        <begin position="45"/>
        <end position="73"/>
    </location>
</feature>
<gene>
    <name evidence="8" type="ORF">K505DRAFT_195049</name>
</gene>
<dbReference type="AlphaFoldDB" id="A0A6A6XGV3"/>
<feature type="non-terminal residue" evidence="8">
    <location>
        <position position="401"/>
    </location>
</feature>
<evidence type="ECO:0000256" key="6">
    <source>
        <dbReference type="SAM" id="MobiDB-lite"/>
    </source>
</evidence>
<dbReference type="EMBL" id="MU001857">
    <property type="protein sequence ID" value="KAF2795488.1"/>
    <property type="molecule type" value="Genomic_DNA"/>
</dbReference>
<dbReference type="Pfam" id="PF00172">
    <property type="entry name" value="Zn_clus"/>
    <property type="match status" value="1"/>
</dbReference>
<reference evidence="8" key="1">
    <citation type="journal article" date="2020" name="Stud. Mycol.">
        <title>101 Dothideomycetes genomes: a test case for predicting lifestyles and emergence of pathogens.</title>
        <authorList>
            <person name="Haridas S."/>
            <person name="Albert R."/>
            <person name="Binder M."/>
            <person name="Bloem J."/>
            <person name="Labutti K."/>
            <person name="Salamov A."/>
            <person name="Andreopoulos B."/>
            <person name="Baker S."/>
            <person name="Barry K."/>
            <person name="Bills G."/>
            <person name="Bluhm B."/>
            <person name="Cannon C."/>
            <person name="Castanera R."/>
            <person name="Culley D."/>
            <person name="Daum C."/>
            <person name="Ezra D."/>
            <person name="Gonzalez J."/>
            <person name="Henrissat B."/>
            <person name="Kuo A."/>
            <person name="Liang C."/>
            <person name="Lipzen A."/>
            <person name="Lutzoni F."/>
            <person name="Magnuson J."/>
            <person name="Mondo S."/>
            <person name="Nolan M."/>
            <person name="Ohm R."/>
            <person name="Pangilinan J."/>
            <person name="Park H.-J."/>
            <person name="Ramirez L."/>
            <person name="Alfaro M."/>
            <person name="Sun H."/>
            <person name="Tritt A."/>
            <person name="Yoshinaga Y."/>
            <person name="Zwiers L.-H."/>
            <person name="Turgeon B."/>
            <person name="Goodwin S."/>
            <person name="Spatafora J."/>
            <person name="Crous P."/>
            <person name="Grigoriev I."/>
        </authorList>
    </citation>
    <scope>NUCLEOTIDE SEQUENCE</scope>
    <source>
        <strain evidence="8">CBS 109.77</strain>
    </source>
</reference>
<dbReference type="Pfam" id="PF08493">
    <property type="entry name" value="AflR"/>
    <property type="match status" value="1"/>
</dbReference>
<evidence type="ECO:0000313" key="9">
    <source>
        <dbReference type="Proteomes" id="UP000799757"/>
    </source>
</evidence>
<feature type="region of interest" description="Disordered" evidence="6">
    <location>
        <begin position="45"/>
        <end position="77"/>
    </location>
</feature>
<keyword evidence="2" id="KW-0805">Transcription regulation</keyword>
<protein>
    <recommendedName>
        <fullName evidence="7">Zn(2)-C6 fungal-type domain-containing protein</fullName>
    </recommendedName>
</protein>
<dbReference type="GO" id="GO:0003677">
    <property type="term" value="F:DNA binding"/>
    <property type="evidence" value="ECO:0007669"/>
    <property type="project" value="UniProtKB-KW"/>
</dbReference>
<dbReference type="InterPro" id="IPR050675">
    <property type="entry name" value="OAF3"/>
</dbReference>
<feature type="non-terminal residue" evidence="8">
    <location>
        <position position="1"/>
    </location>
</feature>
<dbReference type="Proteomes" id="UP000799757">
    <property type="component" value="Unassembled WGS sequence"/>
</dbReference>
<evidence type="ECO:0000256" key="5">
    <source>
        <dbReference type="ARBA" id="ARBA00023242"/>
    </source>
</evidence>
<dbReference type="PRINTS" id="PR00755">
    <property type="entry name" value="AFLATOXINBRP"/>
</dbReference>
<dbReference type="CDD" id="cd00067">
    <property type="entry name" value="GAL4"/>
    <property type="match status" value="1"/>
</dbReference>
<evidence type="ECO:0000256" key="1">
    <source>
        <dbReference type="ARBA" id="ARBA00022723"/>
    </source>
</evidence>
<feature type="domain" description="Zn(2)-C6 fungal-type" evidence="7">
    <location>
        <begin position="10"/>
        <end position="40"/>
    </location>
</feature>
<dbReference type="InterPro" id="IPR013700">
    <property type="entry name" value="AflR"/>
</dbReference>
<dbReference type="GO" id="GO:0005634">
    <property type="term" value="C:nucleus"/>
    <property type="evidence" value="ECO:0007669"/>
    <property type="project" value="InterPro"/>
</dbReference>
<keyword evidence="9" id="KW-1185">Reference proteome</keyword>
<dbReference type="SMART" id="SM00066">
    <property type="entry name" value="GAL4"/>
    <property type="match status" value="1"/>
</dbReference>
<keyword evidence="3" id="KW-0238">DNA-binding</keyword>
<keyword evidence="1" id="KW-0479">Metal-binding</keyword>
<dbReference type="SUPFAM" id="SSF57701">
    <property type="entry name" value="Zn2/Cys6 DNA-binding domain"/>
    <property type="match status" value="1"/>
</dbReference>
<name>A0A6A6XGV3_9PLEO</name>
<evidence type="ECO:0000259" key="7">
    <source>
        <dbReference type="PROSITE" id="PS50048"/>
    </source>
</evidence>
<dbReference type="PROSITE" id="PS50048">
    <property type="entry name" value="ZN2_CY6_FUNGAL_2"/>
    <property type="match status" value="1"/>
</dbReference>
<sequence length="401" mass="43948">NEQRRKIRESCNNCSAQKIRCAKQRPSCARCSSKGLECNYSYSQRTGRRASSSNTQRDQPGSTSLLATANSPTAIGDPRSLFGIQKSMTPTMSPRVAQTSTYPAASPNDAYLNIFDDSSFLPAFSMIDDTTSLSSVSNNASETEDPILSLELSSSYIDPNNQWQDVLSAVSTRTQGALKPALEQDQTETSIHPPDKAYQRGHDCMALALRVVYNLNVMREPCHIATSDPMAYIQSSENEARDVDTVLFHNRDAAQTIKKILDCSCSTDSTVTLACYLAATKIVDWYGAAIGAAGEPSGEEACSNTALDHNSVRRAMVDRIIARPIFMGRYCLDPEVQRAVRAQVVLSELKEHVQPLISRLPKYYVSGFDAGDESSFSKGLNGNQSCVLRNQLRAVIQTARN</sequence>
<keyword evidence="5" id="KW-0539">Nucleus</keyword>